<dbReference type="Proteomes" id="UP000584824">
    <property type="component" value="Unassembled WGS sequence"/>
</dbReference>
<evidence type="ECO:0000313" key="1">
    <source>
        <dbReference type="EMBL" id="MBB4103079.1"/>
    </source>
</evidence>
<evidence type="ECO:0000313" key="2">
    <source>
        <dbReference type="Proteomes" id="UP000584824"/>
    </source>
</evidence>
<reference evidence="1 2" key="1">
    <citation type="submission" date="2020-08" db="EMBL/GenBank/DDBJ databases">
        <title>Genomic Encyclopedia of Type Strains, Phase IV (KMG-IV): sequencing the most valuable type-strain genomes for metagenomic binning, comparative biology and taxonomic classification.</title>
        <authorList>
            <person name="Goeker M."/>
        </authorList>
    </citation>
    <scope>NUCLEOTIDE SEQUENCE [LARGE SCALE GENOMIC DNA]</scope>
    <source>
        <strain evidence="1 2">DSM 26385</strain>
    </source>
</reference>
<sequence>MSEHRMLRRIVFGTVMLLVALSVVFGMIGAISILNMPAKPAVEGVG</sequence>
<accession>A0A7W6K0R9</accession>
<gene>
    <name evidence="1" type="ORF">GGQ66_001634</name>
</gene>
<comment type="caution">
    <text evidence="1">The sequence shown here is derived from an EMBL/GenBank/DDBJ whole genome shotgun (WGS) entry which is preliminary data.</text>
</comment>
<dbReference type="RefSeq" id="WP_183791455.1">
    <property type="nucleotide sequence ID" value="NZ_JACIDU010000005.1"/>
</dbReference>
<dbReference type="AlphaFoldDB" id="A0A7W6K0R9"/>
<proteinExistence type="predicted"/>
<dbReference type="EMBL" id="JACIDU010000005">
    <property type="protein sequence ID" value="MBB4103079.1"/>
    <property type="molecule type" value="Genomic_DNA"/>
</dbReference>
<organism evidence="1 2">
    <name type="scientific">Allorhizobium borbori</name>
    <dbReference type="NCBI Taxonomy" id="485907"/>
    <lineage>
        <taxon>Bacteria</taxon>
        <taxon>Pseudomonadati</taxon>
        <taxon>Pseudomonadota</taxon>
        <taxon>Alphaproteobacteria</taxon>
        <taxon>Hyphomicrobiales</taxon>
        <taxon>Rhizobiaceae</taxon>
        <taxon>Rhizobium/Agrobacterium group</taxon>
        <taxon>Allorhizobium</taxon>
    </lineage>
</organism>
<keyword evidence="2" id="KW-1185">Reference proteome</keyword>
<name>A0A7W6K0R9_9HYPH</name>
<protein>
    <submittedName>
        <fullName evidence="1">Uncharacterized protein</fullName>
    </submittedName>
</protein>